<evidence type="ECO:0000313" key="3">
    <source>
        <dbReference type="EMBL" id="CAD7804986.1"/>
    </source>
</evidence>
<accession>A0A9N8MF34</accession>
<dbReference type="EMBL" id="CAJIMS010000001">
    <property type="protein sequence ID" value="CAD7804986.1"/>
    <property type="molecule type" value="Genomic_DNA"/>
</dbReference>
<proteinExistence type="predicted"/>
<keyword evidence="1" id="KW-0732">Signal</keyword>
<dbReference type="NCBIfam" id="TIGR04183">
    <property type="entry name" value="Por_Secre_tail"/>
    <property type="match status" value="1"/>
</dbReference>
<name>A0A9N8MF34_9FLAO</name>
<sequence>MKCKFLILFCLGFLSHLNSQILQQENFDALNAGSIVAQLGMGVEPYQIDNGANGDYVVEASGSGKNLKILCDATNDTSRRLWKDGLDNAWATRTAGNNIIQIEYDYFTGPVSTSNNAGGIELYNDTSEFLLGGLSMQHSNKTLSGIYTTTTGTIGFTDLGTGIPAASVVLPANSWVRLGFAYNTLNGTVTYKGPGFYKTITGTAVKVPFQFNYVAQDILGTNNASSEHLFDNVIVKAVAAETLLLSTNESTPSADYDISIYPSPATDFINVKSKYKITNIYIYDMSGIRMDAEMNNNKVNVQNLKPGIYLIGLKTDKGLITRKFSKR</sequence>
<dbReference type="Pfam" id="PF18962">
    <property type="entry name" value="Por_Secre_tail"/>
    <property type="match status" value="1"/>
</dbReference>
<dbReference type="Proteomes" id="UP000662618">
    <property type="component" value="Unassembled WGS sequence"/>
</dbReference>
<evidence type="ECO:0000259" key="2">
    <source>
        <dbReference type="Pfam" id="PF18962"/>
    </source>
</evidence>
<evidence type="ECO:0000313" key="4">
    <source>
        <dbReference type="Proteomes" id="UP000662618"/>
    </source>
</evidence>
<keyword evidence="4" id="KW-1185">Reference proteome</keyword>
<dbReference type="RefSeq" id="WP_162087718.1">
    <property type="nucleotide sequence ID" value="NZ_CAJIMS010000001.1"/>
</dbReference>
<feature type="domain" description="Secretion system C-terminal sorting" evidence="2">
    <location>
        <begin position="260"/>
        <end position="324"/>
    </location>
</feature>
<reference evidence="3" key="1">
    <citation type="submission" date="2020-12" db="EMBL/GenBank/DDBJ databases">
        <authorList>
            <person name="Rodrigo-Torres L."/>
            <person name="Arahal R. D."/>
            <person name="Lucena T."/>
        </authorList>
    </citation>
    <scope>NUCLEOTIDE SEQUENCE</scope>
    <source>
        <strain evidence="3">CECT 9390</strain>
    </source>
</reference>
<dbReference type="InterPro" id="IPR026444">
    <property type="entry name" value="Secre_tail"/>
</dbReference>
<evidence type="ECO:0000256" key="1">
    <source>
        <dbReference type="ARBA" id="ARBA00022729"/>
    </source>
</evidence>
<protein>
    <recommendedName>
        <fullName evidence="2">Secretion system C-terminal sorting domain-containing protein</fullName>
    </recommendedName>
</protein>
<comment type="caution">
    <text evidence="3">The sequence shown here is derived from an EMBL/GenBank/DDBJ whole genome shotgun (WGS) entry which is preliminary data.</text>
</comment>
<dbReference type="AlphaFoldDB" id="A0A9N8MF34"/>
<gene>
    <name evidence="3" type="ORF">CHRY9390_01302</name>
</gene>
<organism evidence="3 4">
    <name type="scientific">Chryseobacterium aquaeductus</name>
    <dbReference type="NCBI Taxonomy" id="2675056"/>
    <lineage>
        <taxon>Bacteria</taxon>
        <taxon>Pseudomonadati</taxon>
        <taxon>Bacteroidota</taxon>
        <taxon>Flavobacteriia</taxon>
        <taxon>Flavobacteriales</taxon>
        <taxon>Weeksellaceae</taxon>
        <taxon>Chryseobacterium group</taxon>
        <taxon>Chryseobacterium</taxon>
    </lineage>
</organism>